<dbReference type="GO" id="GO:0005886">
    <property type="term" value="C:plasma membrane"/>
    <property type="evidence" value="ECO:0007669"/>
    <property type="project" value="UniProtKB-SubCell"/>
</dbReference>
<accession>A0A518CIN6</accession>
<feature type="transmembrane region" description="Helical" evidence="7">
    <location>
        <begin position="419"/>
        <end position="440"/>
    </location>
</feature>
<dbReference type="PROSITE" id="PS50156">
    <property type="entry name" value="SSD"/>
    <property type="match status" value="2"/>
</dbReference>
<feature type="region of interest" description="Disordered" evidence="6">
    <location>
        <begin position="930"/>
        <end position="966"/>
    </location>
</feature>
<feature type="transmembrane region" description="Helical" evidence="7">
    <location>
        <begin position="767"/>
        <end position="786"/>
    </location>
</feature>
<reference evidence="9 10" key="1">
    <citation type="submission" date="2019-02" db="EMBL/GenBank/DDBJ databases">
        <title>Deep-cultivation of Planctomycetes and their phenomic and genomic characterization uncovers novel biology.</title>
        <authorList>
            <person name="Wiegand S."/>
            <person name="Jogler M."/>
            <person name="Boedeker C."/>
            <person name="Pinto D."/>
            <person name="Vollmers J."/>
            <person name="Rivas-Marin E."/>
            <person name="Kohn T."/>
            <person name="Peeters S.H."/>
            <person name="Heuer A."/>
            <person name="Rast P."/>
            <person name="Oberbeckmann S."/>
            <person name="Bunk B."/>
            <person name="Jeske O."/>
            <person name="Meyerdierks A."/>
            <person name="Storesund J.E."/>
            <person name="Kallscheuer N."/>
            <person name="Luecker S."/>
            <person name="Lage O.M."/>
            <person name="Pohl T."/>
            <person name="Merkel B.J."/>
            <person name="Hornburger P."/>
            <person name="Mueller R.-W."/>
            <person name="Bruemmer F."/>
            <person name="Labrenz M."/>
            <person name="Spormann A.M."/>
            <person name="Op den Camp H."/>
            <person name="Overmann J."/>
            <person name="Amann R."/>
            <person name="Jetten M.S.M."/>
            <person name="Mascher T."/>
            <person name="Medema M.H."/>
            <person name="Devos D.P."/>
            <person name="Kaster A.-K."/>
            <person name="Ovreas L."/>
            <person name="Rohde M."/>
            <person name="Galperin M.Y."/>
            <person name="Jogler C."/>
        </authorList>
    </citation>
    <scope>NUCLEOTIDE SEQUENCE [LARGE SCALE GENOMIC DNA]</scope>
    <source>
        <strain evidence="9 10">Pla110</strain>
    </source>
</reference>
<sequence>MSNFFDKRDPWGNGVSLWVILAMVLFVPLIFLSLKNIELENDVAGWLPDEDPQSRVLNWYSDHFPIKDTLLISWDHCSLDDPRINLFVHQLRGIQKSTGEWYDGNPYVAEVHSPLEALRKIAGQGVEPEEALDRMTGVLVGPGLLRVKLTEAGETHLKQVQEEIRTRAKAELGVDVYFEAPDHIVTAEELHQKVSQKLLARAEHGFSAGDYLQLEDFDDEEKPEPTENRDEQELAAEEFMNPQPYDFQIGWELMHVRRELGEQVKQLVANIKTTQFPDETPVASTFYTPGSRVALSLTLSHYAKPETDQSDAKKAAMKSLKEDALACGIPPESLRLGGSPYASAELSQYVHKAIDNPEAIESGQYAKVSPIGMSTLVAVILAFVMLRSFRLAALVLIVSLYTTLLTVSFVPLSGGNLNMVLIVMPTLLTVLTLSAAIHVANYWKHAAHENIHTAVVQSVRMAWQPCALASVTTAIGLLSLSTSPLSPVRDFGIYSAIGCLVSLVMVLFGLPALLQYWPAHPPKIQEVNRSPWRRLANGLYKARTPVTIACLALMIGASWGLNYFTTETKVIRYFPEGAKIVADYNYLEENLAGIIPIDTVLIFDSKTQEESQFWERLELVRHVQESIKSHSEISGTISLATFQAKVDPPSRDESVFKRRMYFKRLNSIKDVVLKPDDETGNPHEALKYFNVANEATEFNEVGDELWKVSAQVSIMSDMDYGVLTEQLNQKITEALQADQEQVADVDYRITGMVPLFLRTQQAVLESLISSFGLAFLLIGGVMIILLKSPLAGLLTMLPNILPIGVVFGLISWAGMPVDIGTMITASVALGIAVDGTLHLLTWFREGITEGMTRQESIVQALEHCGPAMWHTSAVVGISLLMLAPADLLLVSRFGWLMASLVGMALVADIIFLPALLAGPLGALIERTVRKDPMSSGQPQSEEKTRERSFRIVSTPEEEKRATEEAG</sequence>
<organism evidence="9 10">
    <name type="scientific">Polystyrenella longa</name>
    <dbReference type="NCBI Taxonomy" id="2528007"/>
    <lineage>
        <taxon>Bacteria</taxon>
        <taxon>Pseudomonadati</taxon>
        <taxon>Planctomycetota</taxon>
        <taxon>Planctomycetia</taxon>
        <taxon>Planctomycetales</taxon>
        <taxon>Planctomycetaceae</taxon>
        <taxon>Polystyrenella</taxon>
    </lineage>
</organism>
<keyword evidence="4 7" id="KW-1133">Transmembrane helix</keyword>
<feature type="transmembrane region" description="Helical" evidence="7">
    <location>
        <begin position="793"/>
        <end position="813"/>
    </location>
</feature>
<feature type="domain" description="SSD" evidence="8">
    <location>
        <begin position="391"/>
        <end position="516"/>
    </location>
</feature>
<keyword evidence="10" id="KW-1185">Reference proteome</keyword>
<dbReference type="SUPFAM" id="SSF82866">
    <property type="entry name" value="Multidrug efflux transporter AcrB transmembrane domain"/>
    <property type="match status" value="2"/>
</dbReference>
<keyword evidence="5 7" id="KW-0472">Membrane</keyword>
<keyword evidence="2" id="KW-1003">Cell membrane</keyword>
<feature type="transmembrane region" description="Helical" evidence="7">
    <location>
        <begin position="864"/>
        <end position="883"/>
    </location>
</feature>
<dbReference type="PANTHER" id="PTHR33406">
    <property type="entry name" value="MEMBRANE PROTEIN MJ1562-RELATED"/>
    <property type="match status" value="1"/>
</dbReference>
<feature type="compositionally biased region" description="Basic and acidic residues" evidence="6">
    <location>
        <begin position="940"/>
        <end position="949"/>
    </location>
</feature>
<dbReference type="AlphaFoldDB" id="A0A518CIN6"/>
<dbReference type="KEGG" id="plon:Pla110_07480"/>
<evidence type="ECO:0000313" key="10">
    <source>
        <dbReference type="Proteomes" id="UP000317178"/>
    </source>
</evidence>
<dbReference type="RefSeq" id="WP_144993353.1">
    <property type="nucleotide sequence ID" value="NZ_CP036281.1"/>
</dbReference>
<feature type="transmembrane region" description="Helical" evidence="7">
    <location>
        <begin position="895"/>
        <end position="924"/>
    </location>
</feature>
<evidence type="ECO:0000313" key="9">
    <source>
        <dbReference type="EMBL" id="QDU79044.1"/>
    </source>
</evidence>
<evidence type="ECO:0000256" key="5">
    <source>
        <dbReference type="ARBA" id="ARBA00023136"/>
    </source>
</evidence>
<evidence type="ECO:0000256" key="4">
    <source>
        <dbReference type="ARBA" id="ARBA00022989"/>
    </source>
</evidence>
<feature type="transmembrane region" description="Helical" evidence="7">
    <location>
        <begin position="393"/>
        <end position="413"/>
    </location>
</feature>
<feature type="domain" description="SSD" evidence="8">
    <location>
        <begin position="792"/>
        <end position="918"/>
    </location>
</feature>
<keyword evidence="3 7" id="KW-0812">Transmembrane</keyword>
<evidence type="ECO:0000256" key="7">
    <source>
        <dbReference type="SAM" id="Phobius"/>
    </source>
</evidence>
<dbReference type="PANTHER" id="PTHR33406:SF12">
    <property type="entry name" value="BLR2997 PROTEIN"/>
    <property type="match status" value="1"/>
</dbReference>
<feature type="transmembrane region" description="Helical" evidence="7">
    <location>
        <begin position="819"/>
        <end position="843"/>
    </location>
</feature>
<feature type="compositionally biased region" description="Basic and acidic residues" evidence="6">
    <location>
        <begin position="956"/>
        <end position="966"/>
    </location>
</feature>
<dbReference type="EMBL" id="CP036281">
    <property type="protein sequence ID" value="QDU79044.1"/>
    <property type="molecule type" value="Genomic_DNA"/>
</dbReference>
<dbReference type="Pfam" id="PF03176">
    <property type="entry name" value="MMPL"/>
    <property type="match status" value="2"/>
</dbReference>
<protein>
    <submittedName>
        <fullName evidence="9">MMPL family protein</fullName>
    </submittedName>
</protein>
<comment type="subcellular location">
    <subcellularLocation>
        <location evidence="1">Cell membrane</location>
        <topology evidence="1">Multi-pass membrane protein</topology>
    </subcellularLocation>
</comment>
<dbReference type="InterPro" id="IPR050545">
    <property type="entry name" value="Mycobact_MmpL"/>
</dbReference>
<evidence type="ECO:0000256" key="6">
    <source>
        <dbReference type="SAM" id="MobiDB-lite"/>
    </source>
</evidence>
<dbReference type="Proteomes" id="UP000317178">
    <property type="component" value="Chromosome"/>
</dbReference>
<feature type="transmembrane region" description="Helical" evidence="7">
    <location>
        <begin position="538"/>
        <end position="561"/>
    </location>
</feature>
<dbReference type="OrthoDB" id="2112773at2"/>
<proteinExistence type="predicted"/>
<dbReference type="InterPro" id="IPR000731">
    <property type="entry name" value="SSD"/>
</dbReference>
<evidence type="ECO:0000259" key="8">
    <source>
        <dbReference type="PROSITE" id="PS50156"/>
    </source>
</evidence>
<dbReference type="Gene3D" id="1.20.1640.10">
    <property type="entry name" value="Multidrug efflux transporter AcrB transmembrane domain"/>
    <property type="match status" value="2"/>
</dbReference>
<evidence type="ECO:0000256" key="1">
    <source>
        <dbReference type="ARBA" id="ARBA00004651"/>
    </source>
</evidence>
<dbReference type="InterPro" id="IPR004869">
    <property type="entry name" value="MMPL_dom"/>
</dbReference>
<gene>
    <name evidence="9" type="ORF">Pla110_07480</name>
</gene>
<feature type="transmembrane region" description="Helical" evidence="7">
    <location>
        <begin position="493"/>
        <end position="517"/>
    </location>
</feature>
<feature type="transmembrane region" description="Helical" evidence="7">
    <location>
        <begin position="12"/>
        <end position="34"/>
    </location>
</feature>
<evidence type="ECO:0000256" key="3">
    <source>
        <dbReference type="ARBA" id="ARBA00022692"/>
    </source>
</evidence>
<name>A0A518CIN6_9PLAN</name>
<evidence type="ECO:0000256" key="2">
    <source>
        <dbReference type="ARBA" id="ARBA00022475"/>
    </source>
</evidence>